<feature type="domain" description="RING-type" evidence="6">
    <location>
        <begin position="1246"/>
        <end position="1289"/>
    </location>
</feature>
<dbReference type="PROSITE" id="PS01359">
    <property type="entry name" value="ZF_PHD_1"/>
    <property type="match status" value="1"/>
</dbReference>
<dbReference type="InterPro" id="IPR013083">
    <property type="entry name" value="Znf_RING/FYVE/PHD"/>
</dbReference>
<dbReference type="Pfam" id="PF00176">
    <property type="entry name" value="SNF2-rel_dom"/>
    <property type="match status" value="1"/>
</dbReference>
<name>A0A9N9X103_PHACE</name>
<proteinExistence type="predicted"/>
<keyword evidence="1" id="KW-0479">Metal-binding</keyword>
<dbReference type="Gene3D" id="3.40.50.10810">
    <property type="entry name" value="Tandem AAA-ATPase domain"/>
    <property type="match status" value="2"/>
</dbReference>
<dbReference type="EMBL" id="OU896718">
    <property type="protein sequence ID" value="CAG9815357.1"/>
    <property type="molecule type" value="Genomic_DNA"/>
</dbReference>
<dbReference type="CDD" id="cd18793">
    <property type="entry name" value="SF2_C_SNF"/>
    <property type="match status" value="1"/>
</dbReference>
<dbReference type="SUPFAM" id="SSF57850">
    <property type="entry name" value="RING/U-box"/>
    <property type="match status" value="1"/>
</dbReference>
<dbReference type="InterPro" id="IPR027417">
    <property type="entry name" value="P-loop_NTPase"/>
</dbReference>
<dbReference type="SMART" id="SM00249">
    <property type="entry name" value="PHD"/>
    <property type="match status" value="1"/>
</dbReference>
<dbReference type="InterPro" id="IPR049730">
    <property type="entry name" value="SNF2/RAD54-like_C"/>
</dbReference>
<dbReference type="InterPro" id="IPR017907">
    <property type="entry name" value="Znf_RING_CS"/>
</dbReference>
<dbReference type="PROSITE" id="PS50089">
    <property type="entry name" value="ZF_RING_2"/>
    <property type="match status" value="1"/>
</dbReference>
<dbReference type="InterPro" id="IPR000330">
    <property type="entry name" value="SNF2_N"/>
</dbReference>
<evidence type="ECO:0000256" key="1">
    <source>
        <dbReference type="ARBA" id="ARBA00022723"/>
    </source>
</evidence>
<keyword evidence="3" id="KW-0378">Hydrolase</keyword>
<dbReference type="InterPro" id="IPR001841">
    <property type="entry name" value="Znf_RING"/>
</dbReference>
<dbReference type="Pfam" id="PF21325">
    <property type="entry name" value="SHPRH_helical-1st"/>
    <property type="match status" value="1"/>
</dbReference>
<dbReference type="OrthoDB" id="423559at2759"/>
<dbReference type="SMART" id="SM00490">
    <property type="entry name" value="HELICc"/>
    <property type="match status" value="1"/>
</dbReference>
<dbReference type="InterPro" id="IPR014001">
    <property type="entry name" value="Helicase_ATP-bd"/>
</dbReference>
<dbReference type="SMART" id="SM00184">
    <property type="entry name" value="RING"/>
    <property type="match status" value="1"/>
</dbReference>
<reference evidence="8" key="2">
    <citation type="submission" date="2022-10" db="EMBL/GenBank/DDBJ databases">
        <authorList>
            <consortium name="ENA_rothamsted_submissions"/>
            <consortium name="culmorum"/>
            <person name="King R."/>
        </authorList>
    </citation>
    <scope>NUCLEOTIDE SEQUENCE</scope>
</reference>
<evidence type="ECO:0000256" key="2">
    <source>
        <dbReference type="ARBA" id="ARBA00022771"/>
    </source>
</evidence>
<keyword evidence="4" id="KW-0862">Zinc</keyword>
<evidence type="ECO:0000313" key="8">
    <source>
        <dbReference type="EMBL" id="CAG9815357.1"/>
    </source>
</evidence>
<dbReference type="Pfam" id="PF00097">
    <property type="entry name" value="zf-C3HC4"/>
    <property type="match status" value="1"/>
</dbReference>
<dbReference type="GO" id="GO:0008270">
    <property type="term" value="F:zinc ion binding"/>
    <property type="evidence" value="ECO:0007669"/>
    <property type="project" value="UniProtKB-KW"/>
</dbReference>
<dbReference type="InterPro" id="IPR011990">
    <property type="entry name" value="TPR-like_helical_dom_sf"/>
</dbReference>
<dbReference type="SUPFAM" id="SSF52540">
    <property type="entry name" value="P-loop containing nucleoside triphosphate hydrolases"/>
    <property type="match status" value="2"/>
</dbReference>
<dbReference type="Gene3D" id="1.25.40.10">
    <property type="entry name" value="Tetratricopeptide repeat domain"/>
    <property type="match status" value="1"/>
</dbReference>
<dbReference type="InterPro" id="IPR048686">
    <property type="entry name" value="SHPRH_helical_1st"/>
</dbReference>
<dbReference type="PROSITE" id="PS51194">
    <property type="entry name" value="HELICASE_CTER"/>
    <property type="match status" value="1"/>
</dbReference>
<evidence type="ECO:0000256" key="5">
    <source>
        <dbReference type="PROSITE-ProRule" id="PRU00175"/>
    </source>
</evidence>
<reference evidence="8" key="1">
    <citation type="submission" date="2022-01" db="EMBL/GenBank/DDBJ databases">
        <authorList>
            <person name="King R."/>
        </authorList>
    </citation>
    <scope>NUCLEOTIDE SEQUENCE</scope>
</reference>
<keyword evidence="2 5" id="KW-0863">Zinc-finger</keyword>
<sequence length="1525" mass="175149">MGRLKNVPKRKQESELNCGYYDYIPAIKKRRRSNFKNIPITNKFSKIQLTSEEHKQFFIGQINIGYTNNVLPTEYSECQVAFRSTEQENGQENDIQLSKSSFETILIQFDKLSMVIVKSYANTDLLKEIFSQKVFSFDFKIIEGEVHLELFFTTLPLPKFHPKLGNCIKTLFKLLYGIETDSGNDIDSINGTHLNGPAEIAKLFEKLSSRARDEMSVNLKNENVEHSCLIPKLRPYQEMSVRWMLHKEKQSSHESELLHPLYTTVEMKSGLTIYLDKYTGYINLEKPLIPTSSKGGILADEMGLGKTVELLACILLNPKIEIIKSEHPRSHQLKIVHQSKKPTVKVDENKPYISHLDQAKKIKVPEDWVKSSSRKSATRVALEMWYDNVLSNISATKEDEEEERSVQCICGSTSEEGTVECDCCGKYQHQECLGYKKSLGRYLCPQCWMNEPLLESGATLIVTPATLRAQWCKEICRHLQGDLKVLQYDGFNATPVYPTQLKQYHIVVTTYNVLQNELRLTENGQAISLRRERKYSHPGSPLTRIKWWRLCLDEAQTVETPGRMVSAMAKKIDAVYRWAVTGTPISKNVSDLYGLIDYLQITPYDDALTWKSILYQPYVAGNEKPMIDFLSQVLWRTCKKDVADQVNIPKQSYKEHLLEFSAVEKYFYKREHELISKDFLSKAMKFDSTLLLEKLDKSSLKKLLAPLYTLRHTCTQPNTVRGRYLATKKQVTSMQDLLNALILKNTTDSEDCLRLIISSLNGLAGLQLLLQNPQQAIDYYRQVLQLKSRFSEEHGEAKLTVDKPQVIHTLYNLAEVLDDHTPDQPTLRDCDLRKDCGELEEKYMEKFIDESFSAFGSFSRMMMTVAKVQSEFILKDGQWYSDGLDWIVINRHFGELVERIHTACDNASVPFQTSLRATSERSILNLIYSWDDDLSLTRTKLFDSMDTLYEYKPEGRHKIVIQENIVTKAMDCHLRPNRKSKVEKCPLCKTDVHLKMYEGKLFHMIRREKTFEDMSLKGSWKPKQEELILRSMLALLKLKNSKSELIKDGETHIIMVESLKKEFKVLTVCIIFLCATISALYKKALKVLYRLSFDIPTNDLYAITEKFSLDELYKIDSLKVSYNIMNNNLKPNFVLELRKLWTFLDQQICAQDELEICKVRLQLKSVEGVTKDTQVSRILKNLTFNLANNKNEHVNLLSVHELDYQNCLLRNEHRTSSDKLEKLLGTQKYLETLRKQQYEGQSPDPCPICKNALEQHWSILLCGHSYCLECIQVLLEQTAGDHIQCSVCRNKQKYQEISYIKAGNTVTDGDCSKIKGSYSTKIEGVVKLLLDLKKDDPEVKVLVFSSWVTVLKSLTDALVENSVRCEMAQGGNLEKRIVNFKDLNNVTALLLPVSLGSKGLNLIEATHVILVEPLLNPSDELQAIGRVNRIGQTKHTFVHKFLIKNTIEESIHQATTSNAENWDKNNVTLQHLVNLFTANTFVESEETQGFDEMSETAEDHADDDIIETEHEDEIFTSEPSCSITF</sequence>
<evidence type="ECO:0000256" key="4">
    <source>
        <dbReference type="ARBA" id="ARBA00022833"/>
    </source>
</evidence>
<dbReference type="InterPro" id="IPR019786">
    <property type="entry name" value="Zinc_finger_PHD-type_CS"/>
</dbReference>
<evidence type="ECO:0008006" key="10">
    <source>
        <dbReference type="Google" id="ProtNLM"/>
    </source>
</evidence>
<dbReference type="GO" id="GO:0005524">
    <property type="term" value="F:ATP binding"/>
    <property type="evidence" value="ECO:0007669"/>
    <property type="project" value="InterPro"/>
</dbReference>
<organism evidence="8 9">
    <name type="scientific">Phaedon cochleariae</name>
    <name type="common">Mustard beetle</name>
    <dbReference type="NCBI Taxonomy" id="80249"/>
    <lineage>
        <taxon>Eukaryota</taxon>
        <taxon>Metazoa</taxon>
        <taxon>Ecdysozoa</taxon>
        <taxon>Arthropoda</taxon>
        <taxon>Hexapoda</taxon>
        <taxon>Insecta</taxon>
        <taxon>Pterygota</taxon>
        <taxon>Neoptera</taxon>
        <taxon>Endopterygota</taxon>
        <taxon>Coleoptera</taxon>
        <taxon>Polyphaga</taxon>
        <taxon>Cucujiformia</taxon>
        <taxon>Chrysomeloidea</taxon>
        <taxon>Chrysomelidae</taxon>
        <taxon>Chrysomelinae</taxon>
        <taxon>Chrysomelini</taxon>
        <taxon>Phaedon</taxon>
    </lineage>
</organism>
<dbReference type="InterPro" id="IPR052583">
    <property type="entry name" value="ATP-helicase/E3_Ub-Ligase"/>
</dbReference>
<evidence type="ECO:0000259" key="6">
    <source>
        <dbReference type="PROSITE" id="PS50089"/>
    </source>
</evidence>
<dbReference type="InterPro" id="IPR001650">
    <property type="entry name" value="Helicase_C-like"/>
</dbReference>
<dbReference type="PANTHER" id="PTHR45865:SF1">
    <property type="entry name" value="E3 UBIQUITIN-PROTEIN LIGASE SHPRH"/>
    <property type="match status" value="1"/>
</dbReference>
<evidence type="ECO:0000259" key="7">
    <source>
        <dbReference type="PROSITE" id="PS51194"/>
    </source>
</evidence>
<feature type="domain" description="Helicase C-terminal" evidence="7">
    <location>
        <begin position="1324"/>
        <end position="1470"/>
    </location>
</feature>
<dbReference type="Gene3D" id="3.40.50.300">
    <property type="entry name" value="P-loop containing nucleotide triphosphate hydrolases"/>
    <property type="match status" value="1"/>
</dbReference>
<dbReference type="GO" id="GO:0000209">
    <property type="term" value="P:protein polyubiquitination"/>
    <property type="evidence" value="ECO:0007669"/>
    <property type="project" value="TreeGrafter"/>
</dbReference>
<gene>
    <name evidence="8" type="ORF">PHAECO_LOCUS2828</name>
</gene>
<protein>
    <recommendedName>
        <fullName evidence="10">E3 ubiquitin-protein ligase SHPRH</fullName>
    </recommendedName>
</protein>
<dbReference type="GO" id="GO:0005737">
    <property type="term" value="C:cytoplasm"/>
    <property type="evidence" value="ECO:0007669"/>
    <property type="project" value="UniProtKB-ARBA"/>
</dbReference>
<evidence type="ECO:0000256" key="3">
    <source>
        <dbReference type="ARBA" id="ARBA00022801"/>
    </source>
</evidence>
<accession>A0A9N9X103</accession>
<dbReference type="Proteomes" id="UP001153737">
    <property type="component" value="Chromosome 12"/>
</dbReference>
<dbReference type="SUPFAM" id="SSF57903">
    <property type="entry name" value="FYVE/PHD zinc finger"/>
    <property type="match status" value="1"/>
</dbReference>
<dbReference type="GO" id="GO:0016787">
    <property type="term" value="F:hydrolase activity"/>
    <property type="evidence" value="ECO:0007669"/>
    <property type="project" value="UniProtKB-KW"/>
</dbReference>
<dbReference type="Pfam" id="PF00271">
    <property type="entry name" value="Helicase_C"/>
    <property type="match status" value="1"/>
</dbReference>
<keyword evidence="9" id="KW-1185">Reference proteome</keyword>
<dbReference type="PROSITE" id="PS00518">
    <property type="entry name" value="ZF_RING_1"/>
    <property type="match status" value="1"/>
</dbReference>
<dbReference type="InterPro" id="IPR011011">
    <property type="entry name" value="Znf_FYVE_PHD"/>
</dbReference>
<dbReference type="SMART" id="SM00487">
    <property type="entry name" value="DEXDc"/>
    <property type="match status" value="1"/>
</dbReference>
<evidence type="ECO:0000313" key="9">
    <source>
        <dbReference type="Proteomes" id="UP001153737"/>
    </source>
</evidence>
<dbReference type="InterPro" id="IPR001965">
    <property type="entry name" value="Znf_PHD"/>
</dbReference>
<dbReference type="PANTHER" id="PTHR45865">
    <property type="entry name" value="E3 UBIQUITIN-PROTEIN LIGASE SHPRH FAMILY MEMBER"/>
    <property type="match status" value="1"/>
</dbReference>
<dbReference type="GO" id="GO:0006974">
    <property type="term" value="P:DNA damage response"/>
    <property type="evidence" value="ECO:0007669"/>
    <property type="project" value="TreeGrafter"/>
</dbReference>
<dbReference type="InterPro" id="IPR018957">
    <property type="entry name" value="Znf_C3HC4_RING-type"/>
</dbReference>
<dbReference type="GO" id="GO:0005634">
    <property type="term" value="C:nucleus"/>
    <property type="evidence" value="ECO:0007669"/>
    <property type="project" value="TreeGrafter"/>
</dbReference>
<dbReference type="CDD" id="cd16569">
    <property type="entry name" value="RING-HC_SHPRH-like"/>
    <property type="match status" value="1"/>
</dbReference>
<dbReference type="Gene3D" id="3.30.40.10">
    <property type="entry name" value="Zinc/RING finger domain, C3HC4 (zinc finger)"/>
    <property type="match status" value="2"/>
</dbReference>
<dbReference type="GO" id="GO:0061630">
    <property type="term" value="F:ubiquitin protein ligase activity"/>
    <property type="evidence" value="ECO:0007669"/>
    <property type="project" value="TreeGrafter"/>
</dbReference>
<dbReference type="InterPro" id="IPR038718">
    <property type="entry name" value="SNF2-like_sf"/>
</dbReference>